<dbReference type="AlphaFoldDB" id="B9D2I4"/>
<name>B9D2I4_CAMRE</name>
<evidence type="ECO:0000313" key="1">
    <source>
        <dbReference type="EMBL" id="EEF13818.1"/>
    </source>
</evidence>
<evidence type="ECO:0000313" key="2">
    <source>
        <dbReference type="Proteomes" id="UP000003082"/>
    </source>
</evidence>
<dbReference type="Proteomes" id="UP000003082">
    <property type="component" value="Unassembled WGS sequence"/>
</dbReference>
<accession>B9D2I4</accession>
<sequence length="40" mass="4645">MANLPAAFRRRIRASFSLALLKFSCADMCDFWLNLLRILV</sequence>
<comment type="caution">
    <text evidence="1">The sequence shown here is derived from an EMBL/GenBank/DDBJ whole genome shotgun (WGS) entry which is preliminary data.</text>
</comment>
<reference evidence="1 2" key="1">
    <citation type="submission" date="2008-08" db="EMBL/GenBank/DDBJ databases">
        <authorList>
            <person name="Madupu R."/>
            <person name="Durkin A.S."/>
            <person name="Torralba M."/>
            <person name="Methe B."/>
            <person name="Sutton G.G."/>
            <person name="Strausberg R.L."/>
            <person name="Nelson K.E."/>
        </authorList>
    </citation>
    <scope>NUCLEOTIDE SEQUENCE [LARGE SCALE GENOMIC DNA]</scope>
    <source>
        <strain evidence="1 2">RM3267</strain>
    </source>
</reference>
<protein>
    <submittedName>
        <fullName evidence="1">Uncharacterized protein</fullName>
    </submittedName>
</protein>
<proteinExistence type="predicted"/>
<keyword evidence="2" id="KW-1185">Reference proteome</keyword>
<gene>
    <name evidence="1" type="ORF">CAMRE0001_0417</name>
</gene>
<organism evidence="1 2">
    <name type="scientific">Campylobacter rectus RM3267</name>
    <dbReference type="NCBI Taxonomy" id="553218"/>
    <lineage>
        <taxon>Bacteria</taxon>
        <taxon>Pseudomonadati</taxon>
        <taxon>Campylobacterota</taxon>
        <taxon>Epsilonproteobacteria</taxon>
        <taxon>Campylobacterales</taxon>
        <taxon>Campylobacteraceae</taxon>
        <taxon>Campylobacter</taxon>
    </lineage>
</organism>
<dbReference type="EMBL" id="ACFU01000013">
    <property type="protein sequence ID" value="EEF13818.1"/>
    <property type="molecule type" value="Genomic_DNA"/>
</dbReference>